<gene>
    <name evidence="7" type="ORF">LIER_33469</name>
</gene>
<dbReference type="PROSITE" id="PS00518">
    <property type="entry name" value="ZF_RING_1"/>
    <property type="match status" value="1"/>
</dbReference>
<dbReference type="EMBL" id="BAABME010013446">
    <property type="protein sequence ID" value="GAA0186181.1"/>
    <property type="molecule type" value="Genomic_DNA"/>
</dbReference>
<keyword evidence="2 4" id="KW-0863">Zinc-finger</keyword>
<dbReference type="Pfam" id="PF13923">
    <property type="entry name" value="zf-C3HC4_2"/>
    <property type="match status" value="1"/>
</dbReference>
<dbReference type="Proteomes" id="UP001454036">
    <property type="component" value="Unassembled WGS sequence"/>
</dbReference>
<dbReference type="SUPFAM" id="SSF57850">
    <property type="entry name" value="RING/U-box"/>
    <property type="match status" value="1"/>
</dbReference>
<comment type="caution">
    <text evidence="7">The sequence shown here is derived from an EMBL/GenBank/DDBJ whole genome shotgun (WGS) entry which is preliminary data.</text>
</comment>
<dbReference type="PROSITE" id="PS50089">
    <property type="entry name" value="ZF_RING_2"/>
    <property type="match status" value="1"/>
</dbReference>
<dbReference type="CDD" id="cd16525">
    <property type="entry name" value="RING-HC_PCGF"/>
    <property type="match status" value="1"/>
</dbReference>
<evidence type="ECO:0000256" key="5">
    <source>
        <dbReference type="SAM" id="MobiDB-lite"/>
    </source>
</evidence>
<accession>A0AAV3S225</accession>
<keyword evidence="1" id="KW-0479">Metal-binding</keyword>
<evidence type="ECO:0000313" key="8">
    <source>
        <dbReference type="Proteomes" id="UP001454036"/>
    </source>
</evidence>
<dbReference type="PANTHER" id="PTHR46293">
    <property type="entry name" value="E3 UBIQUITIN PROTEIN LIGASE DRIP1"/>
    <property type="match status" value="1"/>
</dbReference>
<dbReference type="InterPro" id="IPR013083">
    <property type="entry name" value="Znf_RING/FYVE/PHD"/>
</dbReference>
<feature type="domain" description="RING-type" evidence="6">
    <location>
        <begin position="15"/>
        <end position="56"/>
    </location>
</feature>
<dbReference type="GO" id="GO:0016874">
    <property type="term" value="F:ligase activity"/>
    <property type="evidence" value="ECO:0007669"/>
    <property type="project" value="UniProtKB-KW"/>
</dbReference>
<keyword evidence="3" id="KW-0862">Zinc</keyword>
<dbReference type="AlphaFoldDB" id="A0AAV3S225"/>
<evidence type="ECO:0000259" key="6">
    <source>
        <dbReference type="PROSITE" id="PS50089"/>
    </source>
</evidence>
<dbReference type="InterPro" id="IPR001841">
    <property type="entry name" value="Znf_RING"/>
</dbReference>
<dbReference type="InterPro" id="IPR044807">
    <property type="entry name" value="DRIP1-like"/>
</dbReference>
<dbReference type="PANTHER" id="PTHR46293:SF1">
    <property type="entry name" value="OS03G0632800 PROTEIN"/>
    <property type="match status" value="1"/>
</dbReference>
<evidence type="ECO:0000256" key="2">
    <source>
        <dbReference type="ARBA" id="ARBA00022771"/>
    </source>
</evidence>
<dbReference type="GO" id="GO:0008270">
    <property type="term" value="F:zinc ion binding"/>
    <property type="evidence" value="ECO:0007669"/>
    <property type="project" value="UniProtKB-KW"/>
</dbReference>
<evidence type="ECO:0000256" key="3">
    <source>
        <dbReference type="ARBA" id="ARBA00022833"/>
    </source>
</evidence>
<organism evidence="7 8">
    <name type="scientific">Lithospermum erythrorhizon</name>
    <name type="common">Purple gromwell</name>
    <name type="synonym">Lithospermum officinale var. erythrorhizon</name>
    <dbReference type="NCBI Taxonomy" id="34254"/>
    <lineage>
        <taxon>Eukaryota</taxon>
        <taxon>Viridiplantae</taxon>
        <taxon>Streptophyta</taxon>
        <taxon>Embryophyta</taxon>
        <taxon>Tracheophyta</taxon>
        <taxon>Spermatophyta</taxon>
        <taxon>Magnoliopsida</taxon>
        <taxon>eudicotyledons</taxon>
        <taxon>Gunneridae</taxon>
        <taxon>Pentapetalae</taxon>
        <taxon>asterids</taxon>
        <taxon>lamiids</taxon>
        <taxon>Boraginales</taxon>
        <taxon>Boraginaceae</taxon>
        <taxon>Boraginoideae</taxon>
        <taxon>Lithospermeae</taxon>
        <taxon>Lithospermum</taxon>
    </lineage>
</organism>
<dbReference type="GO" id="GO:0004842">
    <property type="term" value="F:ubiquitin-protein transferase activity"/>
    <property type="evidence" value="ECO:0007669"/>
    <property type="project" value="InterPro"/>
</dbReference>
<dbReference type="Gene3D" id="3.30.40.10">
    <property type="entry name" value="Zinc/RING finger domain, C3HC4 (zinc finger)"/>
    <property type="match status" value="1"/>
</dbReference>
<keyword evidence="8" id="KW-1185">Reference proteome</keyword>
<dbReference type="SMART" id="SM00184">
    <property type="entry name" value="RING"/>
    <property type="match status" value="1"/>
</dbReference>
<sequence>MIKVNREMVASCMTCPLCDKLFRDATTIPECLHTFCRKCIYKKLTIEEMECCPICKIDLGCVPLEKLRPDHNLQDVRAKLFPHKRRKVEAPEVVPPTLLPLKIKERSLSSLVVSAPKISAQGGLTGRRSKYARKAAKGSSFSVEKSVKQEESIEGHPHRTCTPEILRKFVKKTRKNFSSVDPSSHCTPDEGLQNVTDPSDFWNPLTCLVDVANSGKQDKLAPFGSVGSEILDSTENDGYHRKSKFKENGQKSNVRDVKNSLDPPSIQLQKPKKLQKVRQKRKSGFGDLNMSPQAVLDTTNIKSEKRMNPIWFSLVASEDQEGDAPLPQISASYLRIKNGNVPVSVIQKYLVRKLDLRSEDEVEIRCMGRAIVPTWQLNHLVDLWLQSTTSERASAEIGSSAEHFVMVLAYARKVSVP</sequence>
<keyword evidence="7" id="KW-0436">Ligase</keyword>
<evidence type="ECO:0000256" key="1">
    <source>
        <dbReference type="ARBA" id="ARBA00022723"/>
    </source>
</evidence>
<evidence type="ECO:0000256" key="4">
    <source>
        <dbReference type="PROSITE-ProRule" id="PRU00175"/>
    </source>
</evidence>
<name>A0AAV3S225_LITER</name>
<evidence type="ECO:0000313" key="7">
    <source>
        <dbReference type="EMBL" id="GAA0186181.1"/>
    </source>
</evidence>
<reference evidence="7 8" key="1">
    <citation type="submission" date="2024-01" db="EMBL/GenBank/DDBJ databases">
        <title>The complete chloroplast genome sequence of Lithospermum erythrorhizon: insights into the phylogenetic relationship among Boraginaceae species and the maternal lineages of purple gromwells.</title>
        <authorList>
            <person name="Okada T."/>
            <person name="Watanabe K."/>
        </authorList>
    </citation>
    <scope>NUCLEOTIDE SEQUENCE [LARGE SCALE GENOMIC DNA]</scope>
</reference>
<protein>
    <submittedName>
        <fullName evidence="7">Ubiquitin-protein ligase</fullName>
    </submittedName>
</protein>
<feature type="region of interest" description="Disordered" evidence="5">
    <location>
        <begin position="231"/>
        <end position="265"/>
    </location>
</feature>
<proteinExistence type="predicted"/>
<feature type="compositionally biased region" description="Basic and acidic residues" evidence="5">
    <location>
        <begin position="237"/>
        <end position="259"/>
    </location>
</feature>
<dbReference type="InterPro" id="IPR017907">
    <property type="entry name" value="Znf_RING_CS"/>
</dbReference>